<evidence type="ECO:0000256" key="3">
    <source>
        <dbReference type="ARBA" id="ARBA00022617"/>
    </source>
</evidence>
<dbReference type="PROSITE" id="PS51007">
    <property type="entry name" value="CYTC"/>
    <property type="match status" value="2"/>
</dbReference>
<protein>
    <submittedName>
        <fullName evidence="12">Cytochrome c class I</fullName>
    </submittedName>
</protein>
<feature type="binding site" description="axial binding residue" evidence="9">
    <location>
        <position position="73"/>
    </location>
    <ligand>
        <name>heme c</name>
        <dbReference type="ChEBI" id="CHEBI:61717"/>
        <label>1</label>
    </ligand>
    <ligandPart>
        <name>Fe</name>
        <dbReference type="ChEBI" id="CHEBI:18248"/>
    </ligandPart>
</feature>
<evidence type="ECO:0000256" key="6">
    <source>
        <dbReference type="ARBA" id="ARBA00022982"/>
    </source>
</evidence>
<dbReference type="PANTHER" id="PTHR33751">
    <property type="entry name" value="CBB3-TYPE CYTOCHROME C OXIDASE SUBUNIT FIXP"/>
    <property type="match status" value="1"/>
</dbReference>
<dbReference type="Proteomes" id="UP000003856">
    <property type="component" value="Unassembled WGS sequence"/>
</dbReference>
<feature type="binding site" description="covalent" evidence="8">
    <location>
        <position position="161"/>
    </location>
    <ligand>
        <name>heme c</name>
        <dbReference type="ChEBI" id="CHEBI:61717"/>
        <label>2</label>
    </ligand>
</feature>
<keyword evidence="6" id="KW-0249">Electron transport</keyword>
<evidence type="ECO:0000256" key="9">
    <source>
        <dbReference type="PIRSR" id="PIRSR000005-2"/>
    </source>
</evidence>
<comment type="PTM">
    <text evidence="8">Binds 2 heme c groups covalently per subunit.</text>
</comment>
<dbReference type="InterPro" id="IPR036909">
    <property type="entry name" value="Cyt_c-like_dom_sf"/>
</dbReference>
<comment type="subcellular location">
    <subcellularLocation>
        <location evidence="1">Periplasm</location>
    </subcellularLocation>
</comment>
<keyword evidence="13" id="KW-1185">Reference proteome</keyword>
<gene>
    <name evidence="12" type="ORF">AcdelDRAFT_2530</name>
</gene>
<evidence type="ECO:0000256" key="10">
    <source>
        <dbReference type="SAM" id="SignalP"/>
    </source>
</evidence>
<evidence type="ECO:0000313" key="12">
    <source>
        <dbReference type="EMBL" id="EER59913.1"/>
    </source>
</evidence>
<dbReference type="GO" id="GO:0042597">
    <property type="term" value="C:periplasmic space"/>
    <property type="evidence" value="ECO:0007669"/>
    <property type="project" value="UniProtKB-SubCell"/>
</dbReference>
<feature type="binding site" description="axial binding residue" evidence="9">
    <location>
        <position position="202"/>
    </location>
    <ligand>
        <name>heme c</name>
        <dbReference type="ChEBI" id="CHEBI:61717"/>
        <label>2</label>
    </ligand>
    <ligandPart>
        <name>Fe</name>
        <dbReference type="ChEBI" id="CHEBI:18248"/>
    </ligandPart>
</feature>
<accession>C5T6K0</accession>
<dbReference type="PANTHER" id="PTHR33751:SF9">
    <property type="entry name" value="CYTOCHROME C4"/>
    <property type="match status" value="1"/>
</dbReference>
<dbReference type="InterPro" id="IPR050597">
    <property type="entry name" value="Cytochrome_c_Oxidase_Subunit"/>
</dbReference>
<dbReference type="GO" id="GO:0009055">
    <property type="term" value="F:electron transfer activity"/>
    <property type="evidence" value="ECO:0007669"/>
    <property type="project" value="InterPro"/>
</dbReference>
<dbReference type="Gene3D" id="1.10.760.10">
    <property type="entry name" value="Cytochrome c-like domain"/>
    <property type="match status" value="2"/>
</dbReference>
<organism evidence="12 13">
    <name type="scientific">Acidovorax delafieldii 2AN</name>
    <dbReference type="NCBI Taxonomy" id="573060"/>
    <lineage>
        <taxon>Bacteria</taxon>
        <taxon>Pseudomonadati</taxon>
        <taxon>Pseudomonadota</taxon>
        <taxon>Betaproteobacteria</taxon>
        <taxon>Burkholderiales</taxon>
        <taxon>Comamonadaceae</taxon>
        <taxon>Acidovorax</taxon>
    </lineage>
</organism>
<dbReference type="Pfam" id="PF00034">
    <property type="entry name" value="Cytochrom_C"/>
    <property type="match status" value="1"/>
</dbReference>
<comment type="caution">
    <text evidence="12">The sequence shown here is derived from an EMBL/GenBank/DDBJ whole genome shotgun (WGS) entry which is preliminary data.</text>
</comment>
<reference evidence="12 13" key="1">
    <citation type="submission" date="2009-05" db="EMBL/GenBank/DDBJ databases">
        <title>The draft genome of Acidovorax delafieldii 2AN.</title>
        <authorList>
            <consortium name="US DOE Joint Genome Institute (JGI-PGF)"/>
            <person name="Lucas S."/>
            <person name="Copeland A."/>
            <person name="Lapidus A."/>
            <person name="Glavina del Rio T."/>
            <person name="Tice H."/>
            <person name="Bruce D."/>
            <person name="Goodwin L."/>
            <person name="Pitluck S."/>
            <person name="Larimer F."/>
            <person name="Land M.L."/>
            <person name="Hauser L."/>
            <person name="Shelobolina E.S."/>
            <person name="Picardal F."/>
            <person name="Roden E."/>
            <person name="Emerson D."/>
        </authorList>
    </citation>
    <scope>NUCLEOTIDE SEQUENCE [LARGE SCALE GENOMIC DNA]</scope>
    <source>
        <strain evidence="12 13">2AN</strain>
    </source>
</reference>
<feature type="chain" id="PRO_5002957385" evidence="10">
    <location>
        <begin position="29"/>
        <end position="225"/>
    </location>
</feature>
<keyword evidence="4 9" id="KW-0479">Metal-binding</keyword>
<evidence type="ECO:0000259" key="11">
    <source>
        <dbReference type="PROSITE" id="PS51007"/>
    </source>
</evidence>
<dbReference type="GO" id="GO:0020037">
    <property type="term" value="F:heme binding"/>
    <property type="evidence" value="ECO:0007669"/>
    <property type="project" value="InterPro"/>
</dbReference>
<evidence type="ECO:0000256" key="7">
    <source>
        <dbReference type="ARBA" id="ARBA00023004"/>
    </source>
</evidence>
<proteinExistence type="predicted"/>
<keyword evidence="7 9" id="KW-0408">Iron</keyword>
<dbReference type="AlphaFoldDB" id="C5T6K0"/>
<dbReference type="PIRSF" id="PIRSF000005">
    <property type="entry name" value="Cytochrome_c4"/>
    <property type="match status" value="1"/>
</dbReference>
<feature type="domain" description="Cytochrome c" evidence="11">
    <location>
        <begin position="57"/>
        <end position="136"/>
    </location>
</feature>
<feature type="binding site" description="covalent" evidence="8">
    <location>
        <position position="69"/>
    </location>
    <ligand>
        <name>heme c</name>
        <dbReference type="ChEBI" id="CHEBI:61717"/>
        <label>1</label>
    </ligand>
</feature>
<dbReference type="PATRIC" id="fig|573060.9.peg.2574"/>
<feature type="domain" description="Cytochrome c" evidence="11">
    <location>
        <begin position="145"/>
        <end position="225"/>
    </location>
</feature>
<dbReference type="InterPro" id="IPR024167">
    <property type="entry name" value="Cytochrome_c4-like"/>
</dbReference>
<feature type="binding site" description="axial binding residue" evidence="9">
    <location>
        <position position="162"/>
    </location>
    <ligand>
        <name>heme c</name>
        <dbReference type="ChEBI" id="CHEBI:61717"/>
        <label>2</label>
    </ligand>
    <ligandPart>
        <name>Fe</name>
        <dbReference type="ChEBI" id="CHEBI:18248"/>
    </ligandPart>
</feature>
<name>C5T6K0_ACIDE</name>
<evidence type="ECO:0000313" key="13">
    <source>
        <dbReference type="Proteomes" id="UP000003856"/>
    </source>
</evidence>
<keyword evidence="2" id="KW-0813">Transport</keyword>
<feature type="binding site" description="covalent" evidence="8">
    <location>
        <position position="158"/>
    </location>
    <ligand>
        <name>heme c</name>
        <dbReference type="ChEBI" id="CHEBI:61717"/>
        <label>2</label>
    </ligand>
</feature>
<feature type="binding site" description="axial binding residue" evidence="9">
    <location>
        <position position="112"/>
    </location>
    <ligand>
        <name>heme c</name>
        <dbReference type="ChEBI" id="CHEBI:61717"/>
        <label>1</label>
    </ligand>
    <ligandPart>
        <name>Fe</name>
        <dbReference type="ChEBI" id="CHEBI:18248"/>
    </ligandPart>
</feature>
<feature type="binding site" description="covalent" evidence="8">
    <location>
        <position position="72"/>
    </location>
    <ligand>
        <name>heme c</name>
        <dbReference type="ChEBI" id="CHEBI:61717"/>
        <label>1</label>
    </ligand>
</feature>
<dbReference type="SUPFAM" id="SSF46626">
    <property type="entry name" value="Cytochrome c"/>
    <property type="match status" value="2"/>
</dbReference>
<sequence>MVTSMIKRIALALTTALMAALMTAPAMAQSAKARATAKVDLDARFKEAQTNLKLADDLYKVGRKVAAVCANCHGDGGNSTKPSIPNLAGQNPAYLLEQLRQFADGRRRNEFMEGMIRAMDSDEKIGMVLFYAAQDVTHKPAANAALATKGQEYFEKTCFRCHGNGGRGNEQIARIAGQQPDYLRLTLKRYRDGAGVRANSIMTPNTKLMTDADIEAVVAYVSSMP</sequence>
<evidence type="ECO:0000256" key="2">
    <source>
        <dbReference type="ARBA" id="ARBA00022448"/>
    </source>
</evidence>
<evidence type="ECO:0000256" key="8">
    <source>
        <dbReference type="PIRSR" id="PIRSR000005-1"/>
    </source>
</evidence>
<evidence type="ECO:0000256" key="1">
    <source>
        <dbReference type="ARBA" id="ARBA00004418"/>
    </source>
</evidence>
<keyword evidence="5" id="KW-0574">Periplasm</keyword>
<evidence type="ECO:0000256" key="4">
    <source>
        <dbReference type="ARBA" id="ARBA00022723"/>
    </source>
</evidence>
<dbReference type="InterPro" id="IPR009056">
    <property type="entry name" value="Cyt_c-like_dom"/>
</dbReference>
<dbReference type="GO" id="GO:0005506">
    <property type="term" value="F:iron ion binding"/>
    <property type="evidence" value="ECO:0007669"/>
    <property type="project" value="InterPro"/>
</dbReference>
<keyword evidence="10" id="KW-0732">Signal</keyword>
<dbReference type="EMBL" id="ACQT01000087">
    <property type="protein sequence ID" value="EER59913.1"/>
    <property type="molecule type" value="Genomic_DNA"/>
</dbReference>
<keyword evidence="3 8" id="KW-0349">Heme</keyword>
<feature type="signal peptide" evidence="10">
    <location>
        <begin position="1"/>
        <end position="28"/>
    </location>
</feature>
<evidence type="ECO:0000256" key="5">
    <source>
        <dbReference type="ARBA" id="ARBA00022764"/>
    </source>
</evidence>